<accession>A0ABW1ZQ68</accession>
<dbReference type="EMBL" id="JBHSWB010000002">
    <property type="protein sequence ID" value="MFC6662457.1"/>
    <property type="molecule type" value="Genomic_DNA"/>
</dbReference>
<reference evidence="2" key="1">
    <citation type="journal article" date="2019" name="Int. J. Syst. Evol. Microbiol.">
        <title>The Global Catalogue of Microorganisms (GCM) 10K type strain sequencing project: providing services to taxonomists for standard genome sequencing and annotation.</title>
        <authorList>
            <consortium name="The Broad Institute Genomics Platform"/>
            <consortium name="The Broad Institute Genome Sequencing Center for Infectious Disease"/>
            <person name="Wu L."/>
            <person name="Ma J."/>
        </authorList>
    </citation>
    <scope>NUCLEOTIDE SEQUENCE [LARGE SCALE GENOMIC DNA]</scope>
    <source>
        <strain evidence="2">CCUG 63830</strain>
    </source>
</reference>
<keyword evidence="2" id="KW-1185">Reference proteome</keyword>
<name>A0ABW1ZQ68_9DEIO</name>
<proteinExistence type="predicted"/>
<dbReference type="RefSeq" id="WP_224612093.1">
    <property type="nucleotide sequence ID" value="NZ_JAIQXV010000023.1"/>
</dbReference>
<evidence type="ECO:0000313" key="2">
    <source>
        <dbReference type="Proteomes" id="UP001596317"/>
    </source>
</evidence>
<comment type="caution">
    <text evidence="1">The sequence shown here is derived from an EMBL/GenBank/DDBJ whole genome shotgun (WGS) entry which is preliminary data.</text>
</comment>
<sequence length="285" mass="30695">MTTPSPTIPSLIAQGSQALGTEIAEGAGGYRKGWELEALFNTVGGSSSLAGRSRATYAADEVDALNQAGQLDRLLTRLCDPRLYPTSPDQHERVREALNAILRPYGHELTMDATGLNATFGTVTPALPAASPAKPTAATLARPDFSKLVGPPTLIQLLEERWDEAVRLYNLPSPRFTIIALGALLEGALLAKAESNPPVAFQAKKAPKNKAGSNLPLGEWSFNDLIEVAAELGWIHPTRAAFSHVARHYRNYVHPNLEHKEVQGVDQAACDITWIAVKSAFDDLT</sequence>
<evidence type="ECO:0000313" key="1">
    <source>
        <dbReference type="EMBL" id="MFC6662457.1"/>
    </source>
</evidence>
<gene>
    <name evidence="1" type="ORF">ACFP90_20600</name>
</gene>
<dbReference type="Proteomes" id="UP001596317">
    <property type="component" value="Unassembled WGS sequence"/>
</dbReference>
<organism evidence="1 2">
    <name type="scientific">Deinococcus multiflagellatus</name>
    <dbReference type="NCBI Taxonomy" id="1656887"/>
    <lineage>
        <taxon>Bacteria</taxon>
        <taxon>Thermotogati</taxon>
        <taxon>Deinococcota</taxon>
        <taxon>Deinococci</taxon>
        <taxon>Deinococcales</taxon>
        <taxon>Deinococcaceae</taxon>
        <taxon>Deinococcus</taxon>
    </lineage>
</organism>
<protein>
    <submittedName>
        <fullName evidence="1">Uncharacterized protein</fullName>
    </submittedName>
</protein>